<feature type="compositionally biased region" description="Acidic residues" evidence="14">
    <location>
        <begin position="418"/>
        <end position="449"/>
    </location>
</feature>
<dbReference type="InterPro" id="IPR027417">
    <property type="entry name" value="P-loop_NTPase"/>
</dbReference>
<dbReference type="InterPro" id="IPR041628">
    <property type="entry name" value="ChlI/MoxR_AAA_lid"/>
</dbReference>
<keyword evidence="6 13" id="KW-0067">ATP-binding</keyword>
<dbReference type="SUPFAM" id="SSF88659">
    <property type="entry name" value="Sigma3 and sigma4 domains of RNA polymerase sigma factors"/>
    <property type="match status" value="2"/>
</dbReference>
<reference evidence="16 17" key="1">
    <citation type="submission" date="2021-05" db="EMBL/GenBank/DDBJ databases">
        <title>Genome Assembly of Synthetic Allotetraploid Brassica napus Reveals Homoeologous Exchanges between Subgenomes.</title>
        <authorList>
            <person name="Davis J.T."/>
        </authorList>
    </citation>
    <scope>NUCLEOTIDE SEQUENCE [LARGE SCALE GENOMIC DNA]</scope>
    <source>
        <strain evidence="17">cv. Da-Ae</strain>
        <tissue evidence="16">Seedling</tissue>
    </source>
</reference>
<keyword evidence="3 13" id="KW-0602">Photosynthesis</keyword>
<dbReference type="SMART" id="SM00327">
    <property type="entry name" value="VWA"/>
    <property type="match status" value="1"/>
</dbReference>
<keyword evidence="5 13" id="KW-0547">Nucleotide-binding</keyword>
<dbReference type="InterPro" id="IPR000943">
    <property type="entry name" value="RNA_pol_sigma70"/>
</dbReference>
<dbReference type="InterPro" id="IPR036465">
    <property type="entry name" value="vWFA_dom_sf"/>
</dbReference>
<keyword evidence="10" id="KW-0804">Transcription</keyword>
<keyword evidence="11 13" id="KW-0149">Chlorophyll biosynthesis</keyword>
<dbReference type="Pfam" id="PF04542">
    <property type="entry name" value="Sigma70_r2"/>
    <property type="match status" value="1"/>
</dbReference>
<dbReference type="InterPro" id="IPR000523">
    <property type="entry name" value="Mg_chelatse_chII-like_cat_dom"/>
</dbReference>
<evidence type="ECO:0000256" key="3">
    <source>
        <dbReference type="ARBA" id="ARBA00022531"/>
    </source>
</evidence>
<feature type="region of interest" description="Disordered" evidence="14">
    <location>
        <begin position="391"/>
        <end position="449"/>
    </location>
</feature>
<comment type="catalytic activity">
    <reaction evidence="12 13">
        <text>protoporphyrin IX + Mg(2+) + ATP + H2O = Mg-protoporphyrin IX + ADP + phosphate + 3 H(+)</text>
        <dbReference type="Rhea" id="RHEA:13961"/>
        <dbReference type="ChEBI" id="CHEBI:15377"/>
        <dbReference type="ChEBI" id="CHEBI:15378"/>
        <dbReference type="ChEBI" id="CHEBI:18420"/>
        <dbReference type="ChEBI" id="CHEBI:30616"/>
        <dbReference type="ChEBI" id="CHEBI:43474"/>
        <dbReference type="ChEBI" id="CHEBI:57306"/>
        <dbReference type="ChEBI" id="CHEBI:60492"/>
        <dbReference type="ChEBI" id="CHEBI:456216"/>
        <dbReference type="EC" id="6.6.1.1"/>
    </reaction>
</comment>
<evidence type="ECO:0000256" key="14">
    <source>
        <dbReference type="SAM" id="MobiDB-lite"/>
    </source>
</evidence>
<dbReference type="EC" id="6.6.1.1" evidence="13"/>
<dbReference type="Pfam" id="PF01078">
    <property type="entry name" value="Mg_chelatase"/>
    <property type="match status" value="1"/>
</dbReference>
<dbReference type="InterPro" id="IPR013325">
    <property type="entry name" value="RNA_pol_sigma_r2"/>
</dbReference>
<proteinExistence type="inferred from homology"/>
<dbReference type="SUPFAM" id="SSF53300">
    <property type="entry name" value="vWA-like"/>
    <property type="match status" value="1"/>
</dbReference>
<dbReference type="SUPFAM" id="SSF88946">
    <property type="entry name" value="Sigma2 domain of RNA polymerase sigma factors"/>
    <property type="match status" value="1"/>
</dbReference>
<evidence type="ECO:0000256" key="1">
    <source>
        <dbReference type="ARBA" id="ARBA00005173"/>
    </source>
</evidence>
<keyword evidence="8" id="KW-0731">Sigma factor</keyword>
<dbReference type="InterPro" id="IPR002035">
    <property type="entry name" value="VWF_A"/>
</dbReference>
<keyword evidence="17" id="KW-1185">Reference proteome</keyword>
<evidence type="ECO:0000259" key="15">
    <source>
        <dbReference type="PROSITE" id="PS50234"/>
    </source>
</evidence>
<dbReference type="Gene3D" id="1.10.8.80">
    <property type="entry name" value="Magnesium chelatase subunit I, C-Terminal domain"/>
    <property type="match status" value="1"/>
</dbReference>
<keyword evidence="13" id="KW-0150">Chloroplast</keyword>
<dbReference type="InterPro" id="IPR011776">
    <property type="entry name" value="Mg_chelatase_ATPase-dsu"/>
</dbReference>
<keyword evidence="7" id="KW-0805">Transcription regulation</keyword>
<feature type="compositionally biased region" description="Polar residues" evidence="14">
    <location>
        <begin position="1245"/>
        <end position="1256"/>
    </location>
</feature>
<organism evidence="16 17">
    <name type="scientific">Brassica napus</name>
    <name type="common">Rape</name>
    <dbReference type="NCBI Taxonomy" id="3708"/>
    <lineage>
        <taxon>Eukaryota</taxon>
        <taxon>Viridiplantae</taxon>
        <taxon>Streptophyta</taxon>
        <taxon>Embryophyta</taxon>
        <taxon>Tracheophyta</taxon>
        <taxon>Spermatophyta</taxon>
        <taxon>Magnoliopsida</taxon>
        <taxon>eudicotyledons</taxon>
        <taxon>Gunneridae</taxon>
        <taxon>Pentapetalae</taxon>
        <taxon>rosids</taxon>
        <taxon>malvids</taxon>
        <taxon>Brassicales</taxon>
        <taxon>Brassicaceae</taxon>
        <taxon>Brassiceae</taxon>
        <taxon>Brassica</taxon>
    </lineage>
</organism>
<dbReference type="InterPro" id="IPR007624">
    <property type="entry name" value="RNA_pol_sigma70_r3"/>
</dbReference>
<evidence type="ECO:0000256" key="9">
    <source>
        <dbReference type="ARBA" id="ARBA00023125"/>
    </source>
</evidence>
<comment type="similarity">
    <text evidence="2 13">Belongs to the Mg-chelatase subunits D/I family.</text>
</comment>
<evidence type="ECO:0000256" key="12">
    <source>
        <dbReference type="ARBA" id="ARBA00048693"/>
    </source>
</evidence>
<dbReference type="InterPro" id="IPR007630">
    <property type="entry name" value="RNA_pol_sigma70_r4"/>
</dbReference>
<dbReference type="InterPro" id="IPR041702">
    <property type="entry name" value="BchD/ChlD_VWA"/>
</dbReference>
<accession>A0ABQ8CVD8</accession>
<evidence type="ECO:0000256" key="4">
    <source>
        <dbReference type="ARBA" id="ARBA00022598"/>
    </source>
</evidence>
<evidence type="ECO:0000256" key="7">
    <source>
        <dbReference type="ARBA" id="ARBA00023015"/>
    </source>
</evidence>
<evidence type="ECO:0000313" key="16">
    <source>
        <dbReference type="EMBL" id="KAH0921039.1"/>
    </source>
</evidence>
<dbReference type="CDD" id="cd06171">
    <property type="entry name" value="Sigma70_r4"/>
    <property type="match status" value="1"/>
</dbReference>
<gene>
    <name evidence="16" type="ORF">HID58_021057</name>
</gene>
<evidence type="ECO:0000256" key="8">
    <source>
        <dbReference type="ARBA" id="ARBA00023082"/>
    </source>
</evidence>
<dbReference type="PROSITE" id="PS00716">
    <property type="entry name" value="SIGMA70_2"/>
    <property type="match status" value="1"/>
</dbReference>
<dbReference type="Gene3D" id="3.40.50.300">
    <property type="entry name" value="P-loop containing nucleotide triphosphate hydrolases"/>
    <property type="match status" value="1"/>
</dbReference>
<dbReference type="NCBIfam" id="TIGR02031">
    <property type="entry name" value="BchD-ChlD"/>
    <property type="match status" value="1"/>
</dbReference>
<name>A0ABQ8CVD8_BRANA</name>
<dbReference type="Pfam" id="PF13519">
    <property type="entry name" value="VWA_2"/>
    <property type="match status" value="1"/>
</dbReference>
<evidence type="ECO:0000256" key="5">
    <source>
        <dbReference type="ARBA" id="ARBA00022741"/>
    </source>
</evidence>
<dbReference type="SUPFAM" id="SSF52540">
    <property type="entry name" value="P-loop containing nucleoside triphosphate hydrolases"/>
    <property type="match status" value="1"/>
</dbReference>
<evidence type="ECO:0000256" key="10">
    <source>
        <dbReference type="ARBA" id="ARBA00023163"/>
    </source>
</evidence>
<dbReference type="NCBIfam" id="TIGR02937">
    <property type="entry name" value="sigma70-ECF"/>
    <property type="match status" value="1"/>
</dbReference>
<comment type="caution">
    <text evidence="16">The sequence shown here is derived from an EMBL/GenBank/DDBJ whole genome shotgun (WGS) entry which is preliminary data.</text>
</comment>
<dbReference type="Gene3D" id="1.10.10.10">
    <property type="entry name" value="Winged helix-like DNA-binding domain superfamily/Winged helix DNA-binding domain"/>
    <property type="match status" value="2"/>
</dbReference>
<sequence length="1588" mass="174028">MAMTPVAASSPASTYRLFRPDFIIPKPPFLSLPTKRNRVPSHRFTVRASANAIVESPNGAAASSSDIDSSDYGRKFFPLAAVVGQEGIKTALLLGAVDREIGGIAISGRRGTAKTIMARGLHAILPPIEVVVGSISNADPACPDEWEDELAEKVEYNADNTVKTEIVKSPFIQIPLGVTEDRLIGSVDVEESVKRGTTVFQPGLLAEAHRGVLYVDEINLLDEGISNLLLNVLTDGVNIVEREGISFRHPCKPLLIATYNPEEGAVREHLLDRVAINLSADLPMSFEDRVAAVGIATQFQERSNEVFRMVDEETETAKTQIILAREYLKDVKITKDQLKYLVLEAMRGGCQGHRAELYAARVAKCLAALEGREKVTIDDLRKAVELVILPRSDVVENPPPDQENQPPPPPPPPQSNDAGEEQNEEDQEEQEEEDESNEENENEQQQDQIPDEFIFDAEGGLVDEKLLFFAQQAQRRKGKAGRAKNVIFSEDRGRYIKPMLPKGPVKRLAVDATLRAAAPYQKLRREKDISGTRKVFVEKTDMRAKRMARKAGALVIFVVDASGSMALNRMQNAKGAALKLLAESYTSRDQVAIIPFRGDAAEVLLPPSRSIAMARNRLERLPCGGGSPLAHGLTTAVRVGLNAEKSGDVGRIMIVAITDGRANITLKRSTDPEGIAPDAPRPSSQELKDEILEVAGKIYKAGMSLLVIDTENKFVSTGFAKEIARVAQGKYYYLPNASDAVISATTKDAKRGVRGGWFRRTVGNQIDPSAMKSLRLISTAPPTPFLSLPRTRVIFKAPAKRCGGGFVTMSLNPNSEKSSSSSEGVSISVLEDQSVNDFKMKLGSSVSPPPRLINPLAKTMSRSDQAFLLLAFIACTTSVAFTSFVLTAVPTLLAMGRAASSFAKLADTARQELPSTLAAIRLSGMEISDLTLELSELSHEVNEGVNKSAKAVQAAEAGIRQIGTLAHHQTLSMIDERASLPEISLQPVVAGAAKKTSHAIGRASKTLMNIITGAESMSSCLLPQFKCQPDSFSVHFRTSYPVSKHSKSSVYFQPQCAVSTSPPLLTSTLDVSKLRLPSFDTDSDRPWTYTGTVGPSTEAKYLEALASETLLTSDEAVVAAAAAEALALARAALKVAKDATLFSNTHNTKPSVTSSAPDKRSKWDQFTEKERAGILGHLAVSDTGVVSDRVTAPAPPECNKESAEKQEAEPLEEEEEIVAVSSAVRSTRQTERKARRAKGLEKTASGMQSAVKTVSSSRKKRVASQEIDNNDPLRYLRMTTSSSKLLTAREEQQLSEGIQDLLKLERLQAELTERCGHQPTLAQWASAAGIDKKTLRKRITHGTQCKDRMIKSNIRLVISIAKNYQGAGMDFQDLVQEGCRGLVRGAEKFDATKGFKFSTYAHWWIKQAVRKSLSDQSRMIRLPFHMVEATYRVKEARKQLYSETGKQPKNEEVAEATGLSMKRLMAVLLSPKPPRSLDQKIGINLNLKPSEVISDPEAETSEDILMKQFMREDLDKVLDSLGTREKQVIRWRFGMEDGRMKTLQEIGETMGVSRERVRQIESSAFRKLKNKKRNNHLQQYLVAQTKES</sequence>
<dbReference type="InterPro" id="IPR036388">
    <property type="entry name" value="WH-like_DNA-bd_sf"/>
</dbReference>
<dbReference type="Proteomes" id="UP000824890">
    <property type="component" value="Unassembled WGS sequence"/>
</dbReference>
<comment type="subcellular location">
    <subcellularLocation>
        <location evidence="13">Plastid</location>
        <location evidence="13">Chloroplast</location>
    </subcellularLocation>
</comment>
<dbReference type="InterPro" id="IPR007627">
    <property type="entry name" value="RNA_pol_sigma70_r2"/>
</dbReference>
<evidence type="ECO:0000256" key="2">
    <source>
        <dbReference type="ARBA" id="ARBA00005799"/>
    </source>
</evidence>
<dbReference type="CDD" id="cd01451">
    <property type="entry name" value="vWA_Magnesium_chelatase"/>
    <property type="match status" value="1"/>
</dbReference>
<feature type="domain" description="VWFA" evidence="15">
    <location>
        <begin position="554"/>
        <end position="749"/>
    </location>
</feature>
<keyword evidence="4 13" id="KW-0436">Ligase</keyword>
<dbReference type="PANTHER" id="PTHR43473">
    <property type="entry name" value="MAGNESIUM-CHELATASE SUBUNIT CHLD, CHLOROPLASTIC"/>
    <property type="match status" value="1"/>
</dbReference>
<dbReference type="Pfam" id="PF17863">
    <property type="entry name" value="AAA_lid_2"/>
    <property type="match status" value="1"/>
</dbReference>
<comment type="activity regulation">
    <text evidence="13">Redox regulation; active in reducing conditions, inactive in oxidizing conditions.</text>
</comment>
<dbReference type="PANTHER" id="PTHR43473:SF2">
    <property type="entry name" value="MAGNESIUM-CHELATASE SUBUNIT CHLD, CHLOROPLASTIC"/>
    <property type="match status" value="1"/>
</dbReference>
<dbReference type="SMART" id="SM00382">
    <property type="entry name" value="AAA"/>
    <property type="match status" value="1"/>
</dbReference>
<evidence type="ECO:0000256" key="6">
    <source>
        <dbReference type="ARBA" id="ARBA00022840"/>
    </source>
</evidence>
<comment type="pathway">
    <text evidence="1 13">Porphyrin-containing compound metabolism; chlorophyll biosynthesis.</text>
</comment>
<protein>
    <recommendedName>
        <fullName evidence="13">Mg-protoporphyrin IX chelatase</fullName>
        <ecNumber evidence="13">6.6.1.1</ecNumber>
    </recommendedName>
</protein>
<keyword evidence="13" id="KW-0934">Plastid</keyword>
<evidence type="ECO:0000256" key="13">
    <source>
        <dbReference type="RuleBase" id="RU362087"/>
    </source>
</evidence>
<dbReference type="Gene3D" id="3.40.50.410">
    <property type="entry name" value="von Willebrand factor, type A domain"/>
    <property type="match status" value="1"/>
</dbReference>
<keyword evidence="9" id="KW-0238">DNA-binding</keyword>
<dbReference type="Gene3D" id="1.10.601.10">
    <property type="entry name" value="RNA Polymerase Primary Sigma Factor"/>
    <property type="match status" value="1"/>
</dbReference>
<feature type="compositionally biased region" description="Pro residues" evidence="14">
    <location>
        <begin position="397"/>
        <end position="414"/>
    </location>
</feature>
<dbReference type="EMBL" id="JAGKQM010000006">
    <property type="protein sequence ID" value="KAH0921039.1"/>
    <property type="molecule type" value="Genomic_DNA"/>
</dbReference>
<comment type="function">
    <text evidence="13">Involved in chlorophyll biosynthesis. Catalyzes the insertion of magnesium ion into protoporphyrin IX to yield Mg-protoporphyrin IX.</text>
</comment>
<dbReference type="Pfam" id="PF04539">
    <property type="entry name" value="Sigma70_r3"/>
    <property type="match status" value="1"/>
</dbReference>
<dbReference type="Pfam" id="PF04545">
    <property type="entry name" value="Sigma70_r4"/>
    <property type="match status" value="1"/>
</dbReference>
<dbReference type="InterPro" id="IPR003593">
    <property type="entry name" value="AAA+_ATPase"/>
</dbReference>
<dbReference type="InterPro" id="IPR013324">
    <property type="entry name" value="RNA_pol_sigma_r3/r4-like"/>
</dbReference>
<evidence type="ECO:0000313" key="17">
    <source>
        <dbReference type="Proteomes" id="UP000824890"/>
    </source>
</evidence>
<evidence type="ECO:0000256" key="11">
    <source>
        <dbReference type="ARBA" id="ARBA00023171"/>
    </source>
</evidence>
<dbReference type="PROSITE" id="PS50234">
    <property type="entry name" value="VWFA"/>
    <property type="match status" value="1"/>
</dbReference>
<dbReference type="InterPro" id="IPR014284">
    <property type="entry name" value="RNA_pol_sigma-70_dom"/>
</dbReference>
<feature type="region of interest" description="Disordered" evidence="14">
    <location>
        <begin position="1189"/>
        <end position="1264"/>
    </location>
</feature>
<dbReference type="PRINTS" id="PR00046">
    <property type="entry name" value="SIGMA70FCT"/>
</dbReference>
<comment type="subunit">
    <text evidence="13">The magnesium chelatase complex is a heterotrimer consisting of subunits CHLI, CHLD, AND CHLH.</text>
</comment>
<feature type="compositionally biased region" description="Basic and acidic residues" evidence="14">
    <location>
        <begin position="1198"/>
        <end position="1208"/>
    </location>
</feature>